<gene>
    <name evidence="1" type="ORF">KAJ83_14510</name>
</gene>
<dbReference type="AlphaFoldDB" id="A0A8J7V4Z0"/>
<accession>A0A8J7V4Z0</accession>
<keyword evidence="2" id="KW-1185">Reference proteome</keyword>
<evidence type="ECO:0000313" key="2">
    <source>
        <dbReference type="Proteomes" id="UP000672602"/>
    </source>
</evidence>
<dbReference type="Proteomes" id="UP000672602">
    <property type="component" value="Unassembled WGS sequence"/>
</dbReference>
<dbReference type="Gene3D" id="3.30.2010.20">
    <property type="match status" value="1"/>
</dbReference>
<dbReference type="InterPro" id="IPR010428">
    <property type="entry name" value="Zincin_1"/>
</dbReference>
<name>A0A8J7V4Z0_9PROT</name>
<dbReference type="Pfam" id="PF06262">
    <property type="entry name" value="Zincin_1"/>
    <property type="match status" value="1"/>
</dbReference>
<dbReference type="SUPFAM" id="SSF55486">
    <property type="entry name" value="Metalloproteases ('zincins'), catalytic domain"/>
    <property type="match status" value="1"/>
</dbReference>
<sequence length="139" mass="15663">MSNVTHPSGPAARNAPSIDEIERLARAALKELPEEFARYLGDIVFRVDEFPPDDVLDELGLESPFELMGLYQGVDMAHKSVNDPAVEPDMIFLYRRPLLDYWCETGEDLGDLVRHVVVHEIGHHFGLSDDDMEAIEDEA</sequence>
<dbReference type="InterPro" id="IPR038555">
    <property type="entry name" value="Zincin_1_sf"/>
</dbReference>
<evidence type="ECO:0000313" key="1">
    <source>
        <dbReference type="EMBL" id="MBP5858229.1"/>
    </source>
</evidence>
<proteinExistence type="predicted"/>
<protein>
    <submittedName>
        <fullName evidence="1">Metallopeptidase family protein</fullName>
    </submittedName>
</protein>
<dbReference type="EMBL" id="JAGMWN010000006">
    <property type="protein sequence ID" value="MBP5858229.1"/>
    <property type="molecule type" value="Genomic_DNA"/>
</dbReference>
<organism evidence="1 2">
    <name type="scientific">Marivibrio halodurans</name>
    <dbReference type="NCBI Taxonomy" id="2039722"/>
    <lineage>
        <taxon>Bacteria</taxon>
        <taxon>Pseudomonadati</taxon>
        <taxon>Pseudomonadota</taxon>
        <taxon>Alphaproteobacteria</taxon>
        <taxon>Rhodospirillales</taxon>
        <taxon>Rhodospirillaceae</taxon>
        <taxon>Marivibrio</taxon>
    </lineage>
</organism>
<dbReference type="CDD" id="cd12952">
    <property type="entry name" value="MMP_ACEL2062"/>
    <property type="match status" value="1"/>
</dbReference>
<reference evidence="1" key="1">
    <citation type="submission" date="2021-04" db="EMBL/GenBank/DDBJ databases">
        <authorList>
            <person name="Zhang D.-C."/>
        </authorList>
    </citation>
    <scope>NUCLEOTIDE SEQUENCE</scope>
    <source>
        <strain evidence="1">CGMCC 1.15697</strain>
    </source>
</reference>
<comment type="caution">
    <text evidence="1">The sequence shown here is derived from an EMBL/GenBank/DDBJ whole genome shotgun (WGS) entry which is preliminary data.</text>
</comment>